<sequence>MSINETVLEMHFHNPMFSLFRDTFGLGNGSFNFYKYSPQKECFVGFDQAFVSSELSEDELFNKLKNSARNDGYNLSNFFFGYFLQYKVVKTLQKRMRHTPTQVTSRPHYRVSLDTQKNVKTGFSQHELLYNLNRNDGALVYYACPMLFDRTELYKKEPDLDLLRLADVSDCPSIYDDNEQHYIYFDDTTSDPIWCSEPTEGQAYKPKEVASIIKQKIAESEFMENQLGLLDTLKGVSENILTKKQEKILNLVSDSMTIVQFSSKKKPNKQRQSDA</sequence>
<dbReference type="EMBL" id="LAPT01000093">
    <property type="protein sequence ID" value="PXF29901.1"/>
    <property type="molecule type" value="Genomic_DNA"/>
</dbReference>
<evidence type="ECO:0008006" key="3">
    <source>
        <dbReference type="Google" id="ProtNLM"/>
    </source>
</evidence>
<evidence type="ECO:0000313" key="1">
    <source>
        <dbReference type="EMBL" id="PXF29901.1"/>
    </source>
</evidence>
<protein>
    <recommendedName>
        <fullName evidence="3">DUF4238 domain-containing protein</fullName>
    </recommendedName>
</protein>
<dbReference type="RefSeq" id="WP_110188783.1">
    <property type="nucleotide sequence ID" value="NZ_CP177354.1"/>
</dbReference>
<reference evidence="1 2" key="1">
    <citation type="submission" date="2015-03" db="EMBL/GenBank/DDBJ databases">
        <authorList>
            <person name="Krishnan R."/>
            <person name="Midha S."/>
            <person name="Patil P.B."/>
            <person name="Rameshkumar N."/>
        </authorList>
    </citation>
    <scope>NUCLEOTIDE SEQUENCE [LARGE SCALE GENOMIC DNA]</scope>
    <source>
        <strain evidence="1 2">L1E11</strain>
    </source>
</reference>
<keyword evidence="2" id="KW-1185">Reference proteome</keyword>
<proteinExistence type="predicted"/>
<name>A0ABX5LX75_9GAMM</name>
<accession>A0ABX5LX75</accession>
<comment type="caution">
    <text evidence="1">The sequence shown here is derived from an EMBL/GenBank/DDBJ whole genome shotgun (WGS) entry which is preliminary data.</text>
</comment>
<dbReference type="Proteomes" id="UP000248090">
    <property type="component" value="Unassembled WGS sequence"/>
</dbReference>
<organism evidence="1 2">
    <name type="scientific">Pokkaliibacter plantistimulans</name>
    <dbReference type="NCBI Taxonomy" id="1635171"/>
    <lineage>
        <taxon>Bacteria</taxon>
        <taxon>Pseudomonadati</taxon>
        <taxon>Pseudomonadota</taxon>
        <taxon>Gammaproteobacteria</taxon>
        <taxon>Oceanospirillales</taxon>
        <taxon>Balneatrichaceae</taxon>
        <taxon>Pokkaliibacter</taxon>
    </lineage>
</organism>
<evidence type="ECO:0000313" key="2">
    <source>
        <dbReference type="Proteomes" id="UP000248090"/>
    </source>
</evidence>
<gene>
    <name evidence="1" type="ORF">WH50_18280</name>
</gene>